<dbReference type="PANTHER" id="PTHR35201">
    <property type="entry name" value="TERPENE SYNTHASE"/>
    <property type="match status" value="1"/>
</dbReference>
<dbReference type="EC" id="4.2.3.-" evidence="2"/>
<dbReference type="PANTHER" id="PTHR35201:SF4">
    <property type="entry name" value="BETA-PINACENE SYNTHASE-RELATED"/>
    <property type="match status" value="1"/>
</dbReference>
<sequence>MTIDYSYAFEHGKHTLARVGVEGEDEENLRFIEKIKDQFFDKCGFAQDKEFNEQVTLRVRDIAVSCGVLDLSDRRQMFAFHNFCPAGLHFYRCSSVEKMVSALSFLNLLWFVDDLLDDKHLTAEESQNMIRSVCFCFDAKETPESTDSYTSSNISRYASAVRDRLLIHMGREWVEEFSESYRKYATSSLKETVHKKNCFSIEKYMKLRMYTSAVFPCQKLLSMLYDFKYENCPEINRARFLSNRIVSFTNDIFSFEKEYNSNSANLIKLLMIERNLPLSGAVGFCVDLINQDISELIKIEDGLDGDICSWKTKFLTGLKVMIQGNSMWSRGTKRYCTPTSPFIELRERYYSHIE</sequence>
<evidence type="ECO:0000313" key="4">
    <source>
        <dbReference type="Proteomes" id="UP001431209"/>
    </source>
</evidence>
<dbReference type="GO" id="GO:0008299">
    <property type="term" value="P:isoprenoid biosynthetic process"/>
    <property type="evidence" value="ECO:0007669"/>
    <property type="project" value="UniProtKB-ARBA"/>
</dbReference>
<comment type="cofactor">
    <cofactor evidence="2">
        <name>Mg(2+)</name>
        <dbReference type="ChEBI" id="CHEBI:18420"/>
    </cofactor>
</comment>
<keyword evidence="4" id="KW-1185">Reference proteome</keyword>
<name>A0AAW2ZQI6_9EUKA</name>
<proteinExistence type="inferred from homology"/>
<protein>
    <recommendedName>
        <fullName evidence="2">Terpene synthase</fullName>
        <ecNumber evidence="2">4.2.3.-</ecNumber>
    </recommendedName>
</protein>
<dbReference type="Proteomes" id="UP001431209">
    <property type="component" value="Unassembled WGS sequence"/>
</dbReference>
<reference evidence="3 4" key="1">
    <citation type="submission" date="2024-03" db="EMBL/GenBank/DDBJ databases">
        <title>The Acrasis kona genome and developmental transcriptomes reveal deep origins of eukaryotic multicellular pathways.</title>
        <authorList>
            <person name="Sheikh S."/>
            <person name="Fu C.-J."/>
            <person name="Brown M.W."/>
            <person name="Baldauf S.L."/>
        </authorList>
    </citation>
    <scope>NUCLEOTIDE SEQUENCE [LARGE SCALE GENOMIC DNA]</scope>
    <source>
        <strain evidence="3 4">ATCC MYA-3509</strain>
    </source>
</reference>
<dbReference type="Pfam" id="PF19086">
    <property type="entry name" value="Terpene_syn_C_2"/>
    <property type="match status" value="1"/>
</dbReference>
<comment type="similarity">
    <text evidence="1 2">Belongs to the terpene synthase family.</text>
</comment>
<accession>A0AAW2ZQI6</accession>
<dbReference type="Gene3D" id="1.10.600.10">
    <property type="entry name" value="Farnesyl Diphosphate Synthase"/>
    <property type="match status" value="1"/>
</dbReference>
<comment type="caution">
    <text evidence="3">The sequence shown here is derived from an EMBL/GenBank/DDBJ whole genome shotgun (WGS) entry which is preliminary data.</text>
</comment>
<gene>
    <name evidence="3" type="ORF">AKO1_000644</name>
</gene>
<organism evidence="3 4">
    <name type="scientific">Acrasis kona</name>
    <dbReference type="NCBI Taxonomy" id="1008807"/>
    <lineage>
        <taxon>Eukaryota</taxon>
        <taxon>Discoba</taxon>
        <taxon>Heterolobosea</taxon>
        <taxon>Tetramitia</taxon>
        <taxon>Eutetramitia</taxon>
        <taxon>Acrasidae</taxon>
        <taxon>Acrasis</taxon>
    </lineage>
</organism>
<dbReference type="EMBL" id="JAOPGA020001848">
    <property type="protein sequence ID" value="KAL0491705.1"/>
    <property type="molecule type" value="Genomic_DNA"/>
</dbReference>
<dbReference type="InterPro" id="IPR008949">
    <property type="entry name" value="Isoprenoid_synthase_dom_sf"/>
</dbReference>
<dbReference type="GO" id="GO:0046872">
    <property type="term" value="F:metal ion binding"/>
    <property type="evidence" value="ECO:0007669"/>
    <property type="project" value="UniProtKB-KW"/>
</dbReference>
<evidence type="ECO:0000256" key="2">
    <source>
        <dbReference type="RuleBase" id="RU366034"/>
    </source>
</evidence>
<dbReference type="SUPFAM" id="SSF48576">
    <property type="entry name" value="Terpenoid synthases"/>
    <property type="match status" value="1"/>
</dbReference>
<keyword evidence="2" id="KW-0456">Lyase</keyword>
<evidence type="ECO:0000256" key="1">
    <source>
        <dbReference type="ARBA" id="ARBA00006333"/>
    </source>
</evidence>
<keyword evidence="2" id="KW-0479">Metal-binding</keyword>
<evidence type="ECO:0000313" key="3">
    <source>
        <dbReference type="EMBL" id="KAL0491705.1"/>
    </source>
</evidence>
<dbReference type="GO" id="GO:0010333">
    <property type="term" value="F:terpene synthase activity"/>
    <property type="evidence" value="ECO:0007669"/>
    <property type="project" value="InterPro"/>
</dbReference>
<dbReference type="InterPro" id="IPR034686">
    <property type="entry name" value="Terpene_cyclase-like_2"/>
</dbReference>
<keyword evidence="2" id="KW-0460">Magnesium</keyword>
<dbReference type="AlphaFoldDB" id="A0AAW2ZQI6"/>